<dbReference type="SUPFAM" id="SSF53649">
    <property type="entry name" value="Alkaline phosphatase-like"/>
    <property type="match status" value="1"/>
</dbReference>
<sequence>MRCFLATLLTCMSVGLTAGCASSDPPSQPERPNFLVIVADDMGWSDLGAFGGEIDTPNLDQLAMGGIRLTDFHTSPTCSPTRAMLLTGADHHRVGLGTMPDLITPAQRGQPGYEGYLTSGLPTVAETLSAEGYFTAITGKWHLGNEASQLPVSRGFDRSYVLLNGSHNQFGADQNEHWKALGEQADYREGLEEVQYPLGIYSSDFFAGKLISYLEESSQNRPFFAYIAYTQPHWPLQAPADTIAKYKGRYDAGPEALRAERLARQKALGLVAEDVEPHPFFGVKPWESLSAEQRAMDARRMEIYAAMIDEMDQSVGRILTALRESGELDNTVIVFLSDNGPHARPEEAPRPNEPGATSNPDLIAALNIDNSLASLGSAQSYTGYGPGWAQAGSAPSRLFKGVTTQGGIRTTAFVNGPGIPGGQISDALLHVMDITPTLLDLASIHTPDNPAIEGRSWAELLSGAADHVRAPEETLGWELFYGRAVRQGDWKAVYLAARMIGATESRWELFNLEVDPGETQDLSATEPERLKTLLTEWDRYAARNGVVVPPPAPDGAD</sequence>
<feature type="domain" description="Sulfatase N-terminal" evidence="7">
    <location>
        <begin position="32"/>
        <end position="443"/>
    </location>
</feature>
<dbReference type="EMBL" id="ARYI01000012">
    <property type="protein sequence ID" value="KCZ90510.1"/>
    <property type="molecule type" value="Genomic_DNA"/>
</dbReference>
<dbReference type="Gene3D" id="3.30.1120.10">
    <property type="match status" value="1"/>
</dbReference>
<comment type="similarity">
    <text evidence="1">Belongs to the sulfatase family.</text>
</comment>
<dbReference type="CDD" id="cd16025">
    <property type="entry name" value="PAS_like"/>
    <property type="match status" value="1"/>
</dbReference>
<evidence type="ECO:0000313" key="8">
    <source>
        <dbReference type="EMBL" id="KCZ90510.1"/>
    </source>
</evidence>
<organism evidence="8 9">
    <name type="scientific">Hyphomonas hirschiana VP5</name>
    <dbReference type="NCBI Taxonomy" id="1280951"/>
    <lineage>
        <taxon>Bacteria</taxon>
        <taxon>Pseudomonadati</taxon>
        <taxon>Pseudomonadota</taxon>
        <taxon>Alphaproteobacteria</taxon>
        <taxon>Hyphomonadales</taxon>
        <taxon>Hyphomonadaceae</taxon>
        <taxon>Hyphomonas</taxon>
    </lineage>
</organism>
<feature type="chain" id="PRO_5001577432" evidence="6">
    <location>
        <begin position="19"/>
        <end position="557"/>
    </location>
</feature>
<dbReference type="InterPro" id="IPR000917">
    <property type="entry name" value="Sulfatase_N"/>
</dbReference>
<proteinExistence type="inferred from homology"/>
<comment type="caution">
    <text evidence="8">The sequence shown here is derived from an EMBL/GenBank/DDBJ whole genome shotgun (WGS) entry which is preliminary data.</text>
</comment>
<dbReference type="GO" id="GO:0046872">
    <property type="term" value="F:metal ion binding"/>
    <property type="evidence" value="ECO:0007669"/>
    <property type="project" value="UniProtKB-KW"/>
</dbReference>
<evidence type="ECO:0000313" key="9">
    <source>
        <dbReference type="Proteomes" id="UP000025061"/>
    </source>
</evidence>
<dbReference type="PROSITE" id="PS00523">
    <property type="entry name" value="SULFATASE_1"/>
    <property type="match status" value="1"/>
</dbReference>
<dbReference type="PROSITE" id="PS51257">
    <property type="entry name" value="PROKAR_LIPOPROTEIN"/>
    <property type="match status" value="1"/>
</dbReference>
<dbReference type="PANTHER" id="PTHR42693:SF33">
    <property type="entry name" value="ARYLSULFATASE"/>
    <property type="match status" value="1"/>
</dbReference>
<feature type="region of interest" description="Disordered" evidence="5">
    <location>
        <begin position="338"/>
        <end position="359"/>
    </location>
</feature>
<protein>
    <submittedName>
        <fullName evidence="8">Sulfatase family protein</fullName>
    </submittedName>
</protein>
<dbReference type="PATRIC" id="fig|1280951.3.peg.2672"/>
<keyword evidence="2" id="KW-0479">Metal-binding</keyword>
<dbReference type="Pfam" id="PF00884">
    <property type="entry name" value="Sulfatase"/>
    <property type="match status" value="1"/>
</dbReference>
<dbReference type="InterPro" id="IPR050738">
    <property type="entry name" value="Sulfatase"/>
</dbReference>
<accession>A0A059FIN5</accession>
<dbReference type="GO" id="GO:0004065">
    <property type="term" value="F:arylsulfatase activity"/>
    <property type="evidence" value="ECO:0007669"/>
    <property type="project" value="TreeGrafter"/>
</dbReference>
<dbReference type="Gene3D" id="3.40.720.10">
    <property type="entry name" value="Alkaline Phosphatase, subunit A"/>
    <property type="match status" value="1"/>
</dbReference>
<reference evidence="8 9" key="1">
    <citation type="submission" date="2013-04" db="EMBL/GenBank/DDBJ databases">
        <title>Hyphomonas hirschiana VP5 Genome Sequencing.</title>
        <authorList>
            <person name="Lai Q."/>
            <person name="Shao Z."/>
        </authorList>
    </citation>
    <scope>NUCLEOTIDE SEQUENCE [LARGE SCALE GENOMIC DNA]</scope>
    <source>
        <strain evidence="8 9">VP5</strain>
    </source>
</reference>
<feature type="signal peptide" evidence="6">
    <location>
        <begin position="1"/>
        <end position="18"/>
    </location>
</feature>
<dbReference type="PANTHER" id="PTHR42693">
    <property type="entry name" value="ARYLSULFATASE FAMILY MEMBER"/>
    <property type="match status" value="1"/>
</dbReference>
<evidence type="ECO:0000256" key="4">
    <source>
        <dbReference type="ARBA" id="ARBA00022837"/>
    </source>
</evidence>
<dbReference type="Proteomes" id="UP000025061">
    <property type="component" value="Unassembled WGS sequence"/>
</dbReference>
<gene>
    <name evidence="8" type="ORF">HHI_13265</name>
</gene>
<dbReference type="InterPro" id="IPR017850">
    <property type="entry name" value="Alkaline_phosphatase_core_sf"/>
</dbReference>
<evidence type="ECO:0000256" key="1">
    <source>
        <dbReference type="ARBA" id="ARBA00008779"/>
    </source>
</evidence>
<feature type="compositionally biased region" description="Basic and acidic residues" evidence="5">
    <location>
        <begin position="341"/>
        <end position="350"/>
    </location>
</feature>
<keyword evidence="4" id="KW-0106">Calcium</keyword>
<keyword evidence="3" id="KW-0378">Hydrolase</keyword>
<keyword evidence="6" id="KW-0732">Signal</keyword>
<name>A0A059FIN5_9PROT</name>
<dbReference type="AlphaFoldDB" id="A0A059FIN5"/>
<evidence type="ECO:0000256" key="3">
    <source>
        <dbReference type="ARBA" id="ARBA00022801"/>
    </source>
</evidence>
<evidence type="ECO:0000256" key="5">
    <source>
        <dbReference type="SAM" id="MobiDB-lite"/>
    </source>
</evidence>
<keyword evidence="9" id="KW-1185">Reference proteome</keyword>
<dbReference type="InterPro" id="IPR024607">
    <property type="entry name" value="Sulfatase_CS"/>
</dbReference>
<evidence type="ECO:0000259" key="7">
    <source>
        <dbReference type="Pfam" id="PF00884"/>
    </source>
</evidence>
<evidence type="ECO:0000256" key="6">
    <source>
        <dbReference type="SAM" id="SignalP"/>
    </source>
</evidence>
<evidence type="ECO:0000256" key="2">
    <source>
        <dbReference type="ARBA" id="ARBA00022723"/>
    </source>
</evidence>